<evidence type="ECO:0000256" key="10">
    <source>
        <dbReference type="ARBA" id="ARBA00022989"/>
    </source>
</evidence>
<evidence type="ECO:0000256" key="1">
    <source>
        <dbReference type="ARBA" id="ARBA00004429"/>
    </source>
</evidence>
<evidence type="ECO:0000256" key="12">
    <source>
        <dbReference type="ARBA" id="ARBA00050301"/>
    </source>
</evidence>
<evidence type="ECO:0000256" key="7">
    <source>
        <dbReference type="ARBA" id="ARBA00022840"/>
    </source>
</evidence>
<dbReference type="GO" id="GO:0016887">
    <property type="term" value="F:ATP hydrolysis activity"/>
    <property type="evidence" value="ECO:0007669"/>
    <property type="project" value="InterPro"/>
</dbReference>
<dbReference type="PROSITE" id="PS50929">
    <property type="entry name" value="ABC_TM1F"/>
    <property type="match status" value="1"/>
</dbReference>
<dbReference type="EMBL" id="SYUV01000044">
    <property type="protein sequence ID" value="TKF30736.1"/>
    <property type="molecule type" value="Genomic_DNA"/>
</dbReference>
<comment type="subunit">
    <text evidence="15">Forms a heterodimer with CydD.</text>
</comment>
<dbReference type="PANTHER" id="PTHR24221">
    <property type="entry name" value="ATP-BINDING CASSETTE SUB-FAMILY B"/>
    <property type="match status" value="1"/>
</dbReference>
<dbReference type="InterPro" id="IPR003593">
    <property type="entry name" value="AAA+_ATPase"/>
</dbReference>
<organism evidence="20 21">
    <name type="scientific">Vibrio kanaloae</name>
    <dbReference type="NCBI Taxonomy" id="170673"/>
    <lineage>
        <taxon>Bacteria</taxon>
        <taxon>Pseudomonadati</taxon>
        <taxon>Pseudomonadota</taxon>
        <taxon>Gammaproteobacteria</taxon>
        <taxon>Vibrionales</taxon>
        <taxon>Vibrionaceae</taxon>
        <taxon>Vibrio</taxon>
    </lineage>
</organism>
<accession>A0A4V5QYI7</accession>
<dbReference type="PROSITE" id="PS50893">
    <property type="entry name" value="ABC_TRANSPORTER_2"/>
    <property type="match status" value="1"/>
</dbReference>
<comment type="subcellular location">
    <subcellularLocation>
        <location evidence="1">Cell inner membrane</location>
        <topology evidence="1">Multi-pass membrane protein</topology>
    </subcellularLocation>
</comment>
<keyword evidence="4" id="KW-0997">Cell inner membrane</keyword>
<evidence type="ECO:0000313" key="21">
    <source>
        <dbReference type="Proteomes" id="UP000307574"/>
    </source>
</evidence>
<dbReference type="InterPro" id="IPR014223">
    <property type="entry name" value="ABC_CydC/D"/>
</dbReference>
<dbReference type="GO" id="GO:0005524">
    <property type="term" value="F:ATP binding"/>
    <property type="evidence" value="ECO:0007669"/>
    <property type="project" value="UniProtKB-KW"/>
</dbReference>
<dbReference type="PROSITE" id="PS00211">
    <property type="entry name" value="ABC_TRANSPORTER_1"/>
    <property type="match status" value="1"/>
</dbReference>
<evidence type="ECO:0000256" key="16">
    <source>
        <dbReference type="ARBA" id="ARBA00071411"/>
    </source>
</evidence>
<evidence type="ECO:0000256" key="9">
    <source>
        <dbReference type="ARBA" id="ARBA00022970"/>
    </source>
</evidence>
<comment type="catalytic activity">
    <reaction evidence="12">
        <text>glutathione(in) + ATP + H2O = glutathione(out) + ADP + phosphate + H(+)</text>
        <dbReference type="Rhea" id="RHEA:29787"/>
        <dbReference type="ChEBI" id="CHEBI:15377"/>
        <dbReference type="ChEBI" id="CHEBI:15378"/>
        <dbReference type="ChEBI" id="CHEBI:30616"/>
        <dbReference type="ChEBI" id="CHEBI:43474"/>
        <dbReference type="ChEBI" id="CHEBI:57925"/>
        <dbReference type="ChEBI" id="CHEBI:456216"/>
    </reaction>
    <physiologicalReaction direction="left-to-right" evidence="12">
        <dbReference type="Rhea" id="RHEA:29788"/>
    </physiologicalReaction>
</comment>
<dbReference type="NCBIfam" id="NF008364">
    <property type="entry name" value="PRK11160.1"/>
    <property type="match status" value="1"/>
</dbReference>
<dbReference type="GO" id="GO:0045454">
    <property type="term" value="P:cell redox homeostasis"/>
    <property type="evidence" value="ECO:0007669"/>
    <property type="project" value="InterPro"/>
</dbReference>
<feature type="transmembrane region" description="Helical" evidence="17">
    <location>
        <begin position="165"/>
        <end position="183"/>
    </location>
</feature>
<dbReference type="GO" id="GO:0034775">
    <property type="term" value="P:glutathione transmembrane transport"/>
    <property type="evidence" value="ECO:0007669"/>
    <property type="project" value="InterPro"/>
</dbReference>
<evidence type="ECO:0000259" key="19">
    <source>
        <dbReference type="PROSITE" id="PS50929"/>
    </source>
</evidence>
<dbReference type="Gene3D" id="3.40.50.300">
    <property type="entry name" value="P-loop containing nucleotide triphosphate hydrolases"/>
    <property type="match status" value="1"/>
</dbReference>
<keyword evidence="5 17" id="KW-0812">Transmembrane</keyword>
<dbReference type="InterPro" id="IPR017871">
    <property type="entry name" value="ABC_transporter-like_CS"/>
</dbReference>
<feature type="transmembrane region" description="Helical" evidence="17">
    <location>
        <begin position="279"/>
        <end position="304"/>
    </location>
</feature>
<dbReference type="PANTHER" id="PTHR24221:SF653">
    <property type="entry name" value="TRANSPORT ATP-BINDING PROTEIN CYDC"/>
    <property type="match status" value="1"/>
</dbReference>
<keyword evidence="11 17" id="KW-0472">Membrane</keyword>
<evidence type="ECO:0000256" key="5">
    <source>
        <dbReference type="ARBA" id="ARBA00022692"/>
    </source>
</evidence>
<keyword evidence="10 17" id="KW-1133">Transmembrane helix</keyword>
<keyword evidence="9" id="KW-0029">Amino-acid transport</keyword>
<feature type="transmembrane region" description="Helical" evidence="17">
    <location>
        <begin position="20"/>
        <end position="53"/>
    </location>
</feature>
<sequence>MRDLLPYLKLYKKHWFGLSLGMLLAFATLSASIGLLTLSGWFISASAVAGLTIARETFNYMLPGGGVRGLAMGRTAGRWGERVVSHNATFKLLTDLRIFFFKKLAPLIPGRISNLRDADLLNRLVADVDAMDHVYLRLVNPVTVGVFGIFFLTLFLMWFDTALGLILGSILLIMLLVWPILFYKLGKRNGGELTQNKAELRVTTLDWIEGCSELTLFGAEERYRNAILDTQQKLMANQFVNANLTGMASAALMLFNGLTLVLMLWLAADGVGGNAPDPFIALMAFATMASFELLMPIAGAFQHLGQTLSSARRLNEVILSEPEVQFAEEKLDINKPLDITFSNVTFNYPDSKRSVLNAVDLTIPATNKVAIVGQTGSGKSTLIQLLTRYWDPKKGYISIAGIELTHWNESQLRESISVVSQRVDILNGTLRDNLLIARPEATDDHLANILKDVGLEKLLENNALDSWLGDGGRQLSGGEKRRIGIARAILHDAPILLLDEPTEGLDKQTEQSIMTMFEKHFEGKTVIFITHRLIGLESMDSIVLIEQGEIVENGSHEKLLNEEGRYFQLRQAI</sequence>
<dbReference type="NCBIfam" id="TIGR02868">
    <property type="entry name" value="CydC"/>
    <property type="match status" value="1"/>
</dbReference>
<dbReference type="Gene3D" id="1.20.1560.10">
    <property type="entry name" value="ABC transporter type 1, transmembrane domain"/>
    <property type="match status" value="1"/>
</dbReference>
<evidence type="ECO:0000259" key="18">
    <source>
        <dbReference type="PROSITE" id="PS50893"/>
    </source>
</evidence>
<name>A0A4V5QYI7_9VIBR</name>
<dbReference type="Proteomes" id="UP000307574">
    <property type="component" value="Unassembled WGS sequence"/>
</dbReference>
<keyword evidence="7 20" id="KW-0067">ATP-binding</keyword>
<feature type="domain" description="ABC transporter" evidence="18">
    <location>
        <begin position="339"/>
        <end position="572"/>
    </location>
</feature>
<reference evidence="20 21" key="1">
    <citation type="submission" date="2019-04" db="EMBL/GenBank/DDBJ databases">
        <title>A reverse ecology approach based on a biological definition of microbial populations.</title>
        <authorList>
            <person name="Arevalo P."/>
            <person name="Vaninsberghe D."/>
            <person name="Elsherbini J."/>
            <person name="Gore J."/>
            <person name="Polz M."/>
        </authorList>
    </citation>
    <scope>NUCLEOTIDE SEQUENCE [LARGE SCALE GENOMIC DNA]</scope>
    <source>
        <strain evidence="20 21">10N.261.46.F4</strain>
    </source>
</reference>
<comment type="similarity">
    <text evidence="14">Belongs to the ABC transporter superfamily. Cysteine exporter (TC 3.A.1.129.1) family.</text>
</comment>
<evidence type="ECO:0000256" key="15">
    <source>
        <dbReference type="ARBA" id="ARBA00063833"/>
    </source>
</evidence>
<dbReference type="SUPFAM" id="SSF52540">
    <property type="entry name" value="P-loop containing nucleoside triphosphate hydrolases"/>
    <property type="match status" value="1"/>
</dbReference>
<gene>
    <name evidence="20" type="primary">cydC</name>
    <name evidence="20" type="ORF">FCV50_13075</name>
</gene>
<evidence type="ECO:0000256" key="13">
    <source>
        <dbReference type="ARBA" id="ARBA00051241"/>
    </source>
</evidence>
<evidence type="ECO:0000313" key="20">
    <source>
        <dbReference type="EMBL" id="TKF30736.1"/>
    </source>
</evidence>
<dbReference type="Pfam" id="PF00005">
    <property type="entry name" value="ABC_tran"/>
    <property type="match status" value="1"/>
</dbReference>
<dbReference type="Pfam" id="PF00664">
    <property type="entry name" value="ABC_membrane"/>
    <property type="match status" value="1"/>
</dbReference>
<dbReference type="FunFam" id="3.40.50.300:FF:000299">
    <property type="entry name" value="ABC transporter ATP-binding protein/permease"/>
    <property type="match status" value="1"/>
</dbReference>
<evidence type="ECO:0000256" key="8">
    <source>
        <dbReference type="ARBA" id="ARBA00022967"/>
    </source>
</evidence>
<dbReference type="SUPFAM" id="SSF90123">
    <property type="entry name" value="ABC transporter transmembrane region"/>
    <property type="match status" value="1"/>
</dbReference>
<feature type="domain" description="ABC transmembrane type-1" evidence="19">
    <location>
        <begin position="20"/>
        <end position="313"/>
    </location>
</feature>
<evidence type="ECO:0000256" key="2">
    <source>
        <dbReference type="ARBA" id="ARBA00022448"/>
    </source>
</evidence>
<proteinExistence type="inferred from homology"/>
<dbReference type="RefSeq" id="WP_136980541.1">
    <property type="nucleotide sequence ID" value="NZ_SYUQ01000006.1"/>
</dbReference>
<dbReference type="InterPro" id="IPR003439">
    <property type="entry name" value="ABC_transporter-like_ATP-bd"/>
</dbReference>
<dbReference type="FunFam" id="1.20.1560.10:FF:000060">
    <property type="entry name" value="Cysteine/glutathione ABC transporter ATP-binding protein/permease CydC"/>
    <property type="match status" value="1"/>
</dbReference>
<keyword evidence="2" id="KW-0813">Transport</keyword>
<keyword evidence="3" id="KW-1003">Cell membrane</keyword>
<dbReference type="GO" id="GO:0005886">
    <property type="term" value="C:plasma membrane"/>
    <property type="evidence" value="ECO:0007669"/>
    <property type="project" value="UniProtKB-SubCell"/>
</dbReference>
<evidence type="ECO:0000256" key="3">
    <source>
        <dbReference type="ARBA" id="ARBA00022475"/>
    </source>
</evidence>
<evidence type="ECO:0000256" key="6">
    <source>
        <dbReference type="ARBA" id="ARBA00022741"/>
    </source>
</evidence>
<keyword evidence="8" id="KW-1278">Translocase</keyword>
<dbReference type="SMART" id="SM00382">
    <property type="entry name" value="AAA"/>
    <property type="match status" value="1"/>
</dbReference>
<dbReference type="InterPro" id="IPR039421">
    <property type="entry name" value="Type_1_exporter"/>
</dbReference>
<evidence type="ECO:0000256" key="14">
    <source>
        <dbReference type="ARBA" id="ARBA00061534"/>
    </source>
</evidence>
<keyword evidence="6" id="KW-0547">Nucleotide-binding</keyword>
<feature type="transmembrane region" description="Helical" evidence="17">
    <location>
        <begin position="138"/>
        <end position="159"/>
    </location>
</feature>
<dbReference type="CDD" id="cd18585">
    <property type="entry name" value="ABC_6TM_CydC"/>
    <property type="match status" value="1"/>
</dbReference>
<dbReference type="GO" id="GO:0140359">
    <property type="term" value="F:ABC-type transporter activity"/>
    <property type="evidence" value="ECO:0007669"/>
    <property type="project" value="InterPro"/>
</dbReference>
<dbReference type="InterPro" id="IPR036640">
    <property type="entry name" value="ABC1_TM_sf"/>
</dbReference>
<comment type="caution">
    <text evidence="20">The sequence shown here is derived from an EMBL/GenBank/DDBJ whole genome shotgun (WGS) entry which is preliminary data.</text>
</comment>
<evidence type="ECO:0000256" key="4">
    <source>
        <dbReference type="ARBA" id="ARBA00022519"/>
    </source>
</evidence>
<evidence type="ECO:0000256" key="17">
    <source>
        <dbReference type="SAM" id="Phobius"/>
    </source>
</evidence>
<dbReference type="AlphaFoldDB" id="A0A4V5QYI7"/>
<dbReference type="GO" id="GO:0034040">
    <property type="term" value="F:ATPase-coupled lipid transmembrane transporter activity"/>
    <property type="evidence" value="ECO:0007669"/>
    <property type="project" value="TreeGrafter"/>
</dbReference>
<dbReference type="GO" id="GO:0006865">
    <property type="term" value="P:amino acid transport"/>
    <property type="evidence" value="ECO:0007669"/>
    <property type="project" value="UniProtKB-KW"/>
</dbReference>
<dbReference type="InterPro" id="IPR011527">
    <property type="entry name" value="ABC1_TM_dom"/>
</dbReference>
<feature type="transmembrane region" description="Helical" evidence="17">
    <location>
        <begin position="244"/>
        <end position="267"/>
    </location>
</feature>
<protein>
    <recommendedName>
        <fullName evidence="16">Glutathione/L-cysteine transport system ATP-binding/permease protein CydC</fullName>
    </recommendedName>
</protein>
<dbReference type="InterPro" id="IPR027417">
    <property type="entry name" value="P-loop_NTPase"/>
</dbReference>
<comment type="catalytic activity">
    <reaction evidence="13">
        <text>L-cysteine(in) + ATP + H2O = L-cysteine(out) + ADP + phosphate + H(+)</text>
        <dbReference type="Rhea" id="RHEA:29783"/>
        <dbReference type="ChEBI" id="CHEBI:15377"/>
        <dbReference type="ChEBI" id="CHEBI:15378"/>
        <dbReference type="ChEBI" id="CHEBI:30616"/>
        <dbReference type="ChEBI" id="CHEBI:35235"/>
        <dbReference type="ChEBI" id="CHEBI:43474"/>
        <dbReference type="ChEBI" id="CHEBI:456216"/>
    </reaction>
    <physiologicalReaction direction="left-to-right" evidence="13">
        <dbReference type="Rhea" id="RHEA:29784"/>
    </physiologicalReaction>
</comment>
<evidence type="ECO:0000256" key="11">
    <source>
        <dbReference type="ARBA" id="ARBA00023136"/>
    </source>
</evidence>